<dbReference type="InterPro" id="IPR015262">
    <property type="entry name" value="tRNA_Ile_lys_synt_subst-bd"/>
</dbReference>
<comment type="subcellular location">
    <subcellularLocation>
        <location evidence="1 8">Cytoplasm</location>
    </subcellularLocation>
</comment>
<evidence type="ECO:0000256" key="5">
    <source>
        <dbReference type="ARBA" id="ARBA00022741"/>
    </source>
</evidence>
<dbReference type="PANTHER" id="PTHR43033">
    <property type="entry name" value="TRNA(ILE)-LYSIDINE SYNTHASE-RELATED"/>
    <property type="match status" value="1"/>
</dbReference>
<dbReference type="InterPro" id="IPR012795">
    <property type="entry name" value="tRNA_Ile_lys_synt_N"/>
</dbReference>
<evidence type="ECO:0000259" key="9">
    <source>
        <dbReference type="SMART" id="SM00977"/>
    </source>
</evidence>
<comment type="similarity">
    <text evidence="8">Belongs to the tRNA(Ile)-lysidine synthase family.</text>
</comment>
<keyword evidence="11" id="KW-1185">Reference proteome</keyword>
<evidence type="ECO:0000313" key="10">
    <source>
        <dbReference type="EMBL" id="CAI2718416.1"/>
    </source>
</evidence>
<dbReference type="NCBIfam" id="TIGR02432">
    <property type="entry name" value="lysidine_TilS_N"/>
    <property type="match status" value="1"/>
</dbReference>
<dbReference type="Pfam" id="PF11734">
    <property type="entry name" value="TilS_C"/>
    <property type="match status" value="1"/>
</dbReference>
<reference evidence="10 11" key="1">
    <citation type="submission" date="2022-09" db="EMBL/GenBank/DDBJ databases">
        <authorList>
            <person name="Kop L."/>
        </authorList>
    </citation>
    <scope>NUCLEOTIDE SEQUENCE [LARGE SCALE GENOMIC DNA]</scope>
    <source>
        <strain evidence="10 11">347</strain>
    </source>
</reference>
<comment type="function">
    <text evidence="8">Ligates lysine onto the cytidine present at position 34 of the AUA codon-specific tRNA(Ile) that contains the anticodon CAU, in an ATP-dependent manner. Cytidine is converted to lysidine, thus changing the amino acid specificity of the tRNA from methionine to isoleucine.</text>
</comment>
<dbReference type="InterPro" id="IPR011063">
    <property type="entry name" value="TilS/TtcA_N"/>
</dbReference>
<dbReference type="RefSeq" id="WP_282011315.1">
    <property type="nucleotide sequence ID" value="NZ_OX336137.1"/>
</dbReference>
<sequence length="474" mass="53884">MHPLFKKIQTTVFQHHMIDAGDQLVAAVSGGADSMAMLHLLQRLRQPLDFKITVAHLNHSTRGADSDADADFVAETCEHLNIPVVVGRRNVPEETKQSGMSFQETARTLRSQFLESVRVKTGADKIALAHSADDQAETVLMNLLRGGGPRGLGGMRPVRGNLIRPLIDATRVEIESFLEQERLDCREDASNRDTRYLRNRIRHQLLPYLQKEFNPQILTNLRQTARILQWEEECLNREAEEWFERMGRVELPDHQVILDCEALLTLHPALRARLVRLAFEKGRGHLRRVTFDHILSVLELVENDKRGKIISLPGDWAAEREANSLKITKISEAKSSILMEDNPLSGEGLALRIPGTTPVASLGIWFEAEVKEGRQVDVRHPEPGQAFLDFDQTGNSLRVRFWRPGDRFQPLGMQGTRKLKDYFKDRKIPRAQRKGMTVLTTAADHIIWIVEGPISDRFKISPQTRNTLNIRVLK</sequence>
<dbReference type="SUPFAM" id="SSF56037">
    <property type="entry name" value="PheT/TilS domain"/>
    <property type="match status" value="1"/>
</dbReference>
<dbReference type="EC" id="6.3.4.19" evidence="8"/>
<dbReference type="Proteomes" id="UP001157733">
    <property type="component" value="Chromosome"/>
</dbReference>
<dbReference type="Pfam" id="PF09179">
    <property type="entry name" value="TilS"/>
    <property type="match status" value="1"/>
</dbReference>
<dbReference type="SUPFAM" id="SSF52402">
    <property type="entry name" value="Adenine nucleotide alpha hydrolases-like"/>
    <property type="match status" value="1"/>
</dbReference>
<dbReference type="Gene3D" id="3.40.50.620">
    <property type="entry name" value="HUPs"/>
    <property type="match status" value="1"/>
</dbReference>
<dbReference type="PANTHER" id="PTHR43033:SF1">
    <property type="entry name" value="TRNA(ILE)-LYSIDINE SYNTHASE-RELATED"/>
    <property type="match status" value="1"/>
</dbReference>
<evidence type="ECO:0000256" key="3">
    <source>
        <dbReference type="ARBA" id="ARBA00022598"/>
    </source>
</evidence>
<evidence type="ECO:0000256" key="1">
    <source>
        <dbReference type="ARBA" id="ARBA00004496"/>
    </source>
</evidence>
<comment type="catalytic activity">
    <reaction evidence="7 8">
        <text>cytidine(34) in tRNA(Ile2) + L-lysine + ATP = lysidine(34) in tRNA(Ile2) + AMP + diphosphate + H(+)</text>
        <dbReference type="Rhea" id="RHEA:43744"/>
        <dbReference type="Rhea" id="RHEA-COMP:10625"/>
        <dbReference type="Rhea" id="RHEA-COMP:10670"/>
        <dbReference type="ChEBI" id="CHEBI:15378"/>
        <dbReference type="ChEBI" id="CHEBI:30616"/>
        <dbReference type="ChEBI" id="CHEBI:32551"/>
        <dbReference type="ChEBI" id="CHEBI:33019"/>
        <dbReference type="ChEBI" id="CHEBI:82748"/>
        <dbReference type="ChEBI" id="CHEBI:83665"/>
        <dbReference type="ChEBI" id="CHEBI:456215"/>
        <dbReference type="EC" id="6.3.4.19"/>
    </reaction>
</comment>
<accession>A0ABM9HDU1</accession>
<dbReference type="EMBL" id="OX336137">
    <property type="protein sequence ID" value="CAI2718416.1"/>
    <property type="molecule type" value="Genomic_DNA"/>
</dbReference>
<feature type="binding site" evidence="8">
    <location>
        <begin position="29"/>
        <end position="34"/>
    </location>
    <ligand>
        <name>ATP</name>
        <dbReference type="ChEBI" id="CHEBI:30616"/>
    </ligand>
</feature>
<dbReference type="HAMAP" id="MF_01161">
    <property type="entry name" value="tRNA_Ile_lys_synt"/>
    <property type="match status" value="1"/>
</dbReference>
<keyword evidence="6 8" id="KW-0067">ATP-binding</keyword>
<evidence type="ECO:0000313" key="11">
    <source>
        <dbReference type="Proteomes" id="UP001157733"/>
    </source>
</evidence>
<evidence type="ECO:0000256" key="6">
    <source>
        <dbReference type="ARBA" id="ARBA00022840"/>
    </source>
</evidence>
<dbReference type="InterPro" id="IPR014729">
    <property type="entry name" value="Rossmann-like_a/b/a_fold"/>
</dbReference>
<keyword evidence="3 8" id="KW-0436">Ligase</keyword>
<evidence type="ECO:0000256" key="7">
    <source>
        <dbReference type="ARBA" id="ARBA00048539"/>
    </source>
</evidence>
<organism evidence="10 11">
    <name type="scientific">Nitrospina watsonii</name>
    <dbReference type="NCBI Taxonomy" id="1323948"/>
    <lineage>
        <taxon>Bacteria</taxon>
        <taxon>Pseudomonadati</taxon>
        <taxon>Nitrospinota/Tectimicrobiota group</taxon>
        <taxon>Nitrospinota</taxon>
        <taxon>Nitrospinia</taxon>
        <taxon>Nitrospinales</taxon>
        <taxon>Nitrospinaceae</taxon>
        <taxon>Nitrospina</taxon>
    </lineage>
</organism>
<dbReference type="SUPFAM" id="SSF82829">
    <property type="entry name" value="MesJ substrate recognition domain-like"/>
    <property type="match status" value="1"/>
</dbReference>
<feature type="domain" description="Lysidine-tRNA(Ile) synthetase C-terminal" evidence="9">
    <location>
        <begin position="397"/>
        <end position="470"/>
    </location>
</feature>
<protein>
    <recommendedName>
        <fullName evidence="8">tRNA(Ile)-lysidine synthase</fullName>
        <ecNumber evidence="8">6.3.4.19</ecNumber>
    </recommendedName>
    <alternativeName>
        <fullName evidence="8">tRNA(Ile)-2-lysyl-cytidine synthase</fullName>
    </alternativeName>
    <alternativeName>
        <fullName evidence="8">tRNA(Ile)-lysidine synthetase</fullName>
    </alternativeName>
</protein>
<dbReference type="CDD" id="cd01992">
    <property type="entry name" value="TilS_N"/>
    <property type="match status" value="1"/>
</dbReference>
<dbReference type="InterPro" id="IPR012796">
    <property type="entry name" value="Lysidine-tRNA-synth_C"/>
</dbReference>
<dbReference type="NCBIfam" id="TIGR02433">
    <property type="entry name" value="lysidine_TilS_C"/>
    <property type="match status" value="1"/>
</dbReference>
<proteinExistence type="inferred from homology"/>
<comment type="domain">
    <text evidence="8">The N-terminal region contains the highly conserved SGGXDS motif, predicted to be a P-loop motif involved in ATP binding.</text>
</comment>
<dbReference type="SMART" id="SM00977">
    <property type="entry name" value="TilS_C"/>
    <property type="match status" value="1"/>
</dbReference>
<evidence type="ECO:0000256" key="2">
    <source>
        <dbReference type="ARBA" id="ARBA00022490"/>
    </source>
</evidence>
<dbReference type="InterPro" id="IPR012094">
    <property type="entry name" value="tRNA_Ile_lys_synt"/>
</dbReference>
<evidence type="ECO:0000256" key="4">
    <source>
        <dbReference type="ARBA" id="ARBA00022694"/>
    </source>
</evidence>
<keyword evidence="2 8" id="KW-0963">Cytoplasm</keyword>
<dbReference type="Gene3D" id="1.20.59.20">
    <property type="match status" value="1"/>
</dbReference>
<keyword evidence="4 8" id="KW-0819">tRNA processing</keyword>
<name>A0ABM9HDU1_9BACT</name>
<dbReference type="Pfam" id="PF01171">
    <property type="entry name" value="ATP_bind_3"/>
    <property type="match status" value="1"/>
</dbReference>
<evidence type="ECO:0000256" key="8">
    <source>
        <dbReference type="HAMAP-Rule" id="MF_01161"/>
    </source>
</evidence>
<keyword evidence="5 8" id="KW-0547">Nucleotide-binding</keyword>
<gene>
    <name evidence="8" type="primary">tilS</name>
    <name evidence="10" type="ORF">NSPWAT_1557</name>
</gene>